<organism evidence="2 3">
    <name type="scientific">Actinokineospora alba</name>
    <dbReference type="NCBI Taxonomy" id="504798"/>
    <lineage>
        <taxon>Bacteria</taxon>
        <taxon>Bacillati</taxon>
        <taxon>Actinomycetota</taxon>
        <taxon>Actinomycetes</taxon>
        <taxon>Pseudonocardiales</taxon>
        <taxon>Pseudonocardiaceae</taxon>
        <taxon>Actinokineospora</taxon>
    </lineage>
</organism>
<dbReference type="STRING" id="504798.SAMN05421871_101206"/>
<protein>
    <recommendedName>
        <fullName evidence="4">HprK-related kinase B</fullName>
    </recommendedName>
</protein>
<dbReference type="Gene3D" id="3.40.50.300">
    <property type="entry name" value="P-loop containing nucleotide triphosphate hydrolases"/>
    <property type="match status" value="1"/>
</dbReference>
<dbReference type="AlphaFoldDB" id="A0A1H0HGF4"/>
<sequence>MTAHTETGTGPITTGPITTGPITTGPITTGPITMRFGSGQGIVDVHSDTATVADLAELTAPFFTQETLARPTGDAPSVWVVDNLPDGDSWTRLVFTSDFEPDRELWVDHERRRVAVVAPRSGWRTQQALRCARNLIRWQAYSRGELFVHGGLVALGGTGIAFLGHKRAGKTTSILSSLVHAGAAFVSNDDLVLAATDDGPTVGYGYPRTVNVRTDSLLALTGTRPELARLLDDVSHPANSYPGKQLDEVIGTTDEGKAIPESLWVRCAELARATGAELVPTHRVHAVVFPRFVAEGEPVGVEVLDRAAAEAALREHIEPRAVDFDPFLAQWYPRDAADVRAATIEHLLDTAKFLRLHQNLGRLPEATAALAAELGRTGTGER</sequence>
<evidence type="ECO:0000313" key="3">
    <source>
        <dbReference type="Proteomes" id="UP000199651"/>
    </source>
</evidence>
<name>A0A1H0HGF4_9PSEU</name>
<dbReference type="Proteomes" id="UP000199651">
    <property type="component" value="Unassembled WGS sequence"/>
</dbReference>
<gene>
    <name evidence="2" type="ORF">SAMN05192558_10297</name>
</gene>
<dbReference type="RefSeq" id="WP_091370422.1">
    <property type="nucleotide sequence ID" value="NZ_FNDV01000001.1"/>
</dbReference>
<evidence type="ECO:0000313" key="2">
    <source>
        <dbReference type="EMBL" id="SDO17921.1"/>
    </source>
</evidence>
<evidence type="ECO:0000256" key="1">
    <source>
        <dbReference type="SAM" id="MobiDB-lite"/>
    </source>
</evidence>
<proteinExistence type="predicted"/>
<dbReference type="OrthoDB" id="3348400at2"/>
<accession>A0A1H0HGF4</accession>
<dbReference type="EMBL" id="FNJB01000002">
    <property type="protein sequence ID" value="SDO17921.1"/>
    <property type="molecule type" value="Genomic_DNA"/>
</dbReference>
<evidence type="ECO:0008006" key="4">
    <source>
        <dbReference type="Google" id="ProtNLM"/>
    </source>
</evidence>
<reference evidence="3" key="1">
    <citation type="submission" date="2016-10" db="EMBL/GenBank/DDBJ databases">
        <authorList>
            <person name="Varghese N."/>
            <person name="Submissions S."/>
        </authorList>
    </citation>
    <scope>NUCLEOTIDE SEQUENCE [LARGE SCALE GENOMIC DNA]</scope>
    <source>
        <strain evidence="3">IBRC-M 10655</strain>
    </source>
</reference>
<feature type="compositionally biased region" description="Low complexity" evidence="1">
    <location>
        <begin position="7"/>
        <end position="27"/>
    </location>
</feature>
<keyword evidence="3" id="KW-1185">Reference proteome</keyword>
<feature type="region of interest" description="Disordered" evidence="1">
    <location>
        <begin position="1"/>
        <end position="27"/>
    </location>
</feature>
<dbReference type="InterPro" id="IPR027417">
    <property type="entry name" value="P-loop_NTPase"/>
</dbReference>